<gene>
    <name evidence="2" type="primary">LOC112552800</name>
</gene>
<keyword evidence="1" id="KW-1185">Reference proteome</keyword>
<reference evidence="2" key="1">
    <citation type="submission" date="2025-08" db="UniProtKB">
        <authorList>
            <consortium name="RefSeq"/>
        </authorList>
    </citation>
    <scope>IDENTIFICATION</scope>
</reference>
<name>A0A8N1S708_9HYME</name>
<proteinExistence type="predicted"/>
<accession>A0A8N1S708</accession>
<evidence type="ECO:0000313" key="2">
    <source>
        <dbReference type="RefSeq" id="XP_025074674.1"/>
    </source>
</evidence>
<protein>
    <submittedName>
        <fullName evidence="2">Uncharacterized protein LOC112552800</fullName>
    </submittedName>
</protein>
<dbReference type="RefSeq" id="XP_025074674.1">
    <property type="nucleotide sequence ID" value="XM_025218889.1"/>
</dbReference>
<organism evidence="1 2">
    <name type="scientific">Pogonomyrmex barbatus</name>
    <name type="common">red harvester ant</name>
    <dbReference type="NCBI Taxonomy" id="144034"/>
    <lineage>
        <taxon>Eukaryota</taxon>
        <taxon>Metazoa</taxon>
        <taxon>Ecdysozoa</taxon>
        <taxon>Arthropoda</taxon>
        <taxon>Hexapoda</taxon>
        <taxon>Insecta</taxon>
        <taxon>Pterygota</taxon>
        <taxon>Neoptera</taxon>
        <taxon>Endopterygota</taxon>
        <taxon>Hymenoptera</taxon>
        <taxon>Apocrita</taxon>
        <taxon>Aculeata</taxon>
        <taxon>Formicoidea</taxon>
        <taxon>Formicidae</taxon>
        <taxon>Myrmicinae</taxon>
        <taxon>Pogonomyrmex</taxon>
    </lineage>
</organism>
<evidence type="ECO:0000313" key="1">
    <source>
        <dbReference type="Proteomes" id="UP000504615"/>
    </source>
</evidence>
<dbReference type="GeneID" id="112552800"/>
<dbReference type="AlphaFoldDB" id="A0A8N1S708"/>
<sequence>MNNSRVNRKTAKRLRREVRLRARRLLDSNQGLSTNPRVHQSERRSFTVVRGQISRFNGRILDSRISHTIAANPNASPTVLCFPHNLPFTFASLDLSYSVTCLLSLTFTGLDASHSIATSLHGGGIRWRGSTSTADSLRGGITFQDILS</sequence>
<dbReference type="Proteomes" id="UP000504615">
    <property type="component" value="Unplaced"/>
</dbReference>